<keyword evidence="5 8" id="KW-0472">Membrane</keyword>
<dbReference type="Gene3D" id="1.20.5.340">
    <property type="match status" value="1"/>
</dbReference>
<feature type="region of interest" description="Disordered" evidence="7">
    <location>
        <begin position="799"/>
        <end position="828"/>
    </location>
</feature>
<sequence length="828" mass="96232">MSAKKRQRTFNFSQVSVRKDHESDDSKILSSSCQKLSWQDDVDHNYSDPINQEVNLSPYDAPSYKDFEAKETVHPNDCCNLFLKGFRGIWKTQYTDDFKDREIILKSLLRELAIYLIFIIILCIISFGMTSSIMFYFTKSLKDLFTGPSPPSILTFDNVASMGDFFDYCDKVLVEGLYWERYYNDEEVPENQRGYIFFENKLLGLPRLRQVRVRNDSCLVHKFFRNDVLKCFSSYSSESESKDDFGLANGIIWKYKSESTLKGRVFSGQISTYRGGGYVSLLANNKNESKQILSNLKNFLWLDRGTRAVFIDFTVYNANINLFCVITLVFEFPATGGCVTSALYRPLKLLRYVTNMDYFVMGCEVIFVIFILYYLIEELLEIKKHKLAYFFDVWSTFDVLVLCIGIFCIVFNIYRTIIVNKLLEDLLVNQKQYANFDFLSDWQCRFNDFVAVGVFVAWIKIFKYIKFNKTMSQLQSTLARCAKDIAVFAVMFMIVFLAYAQLGNLLFGSKLNDYNTIIDCIYTLFRIILGDFTFSDLQKTNPILGPIYFVTFVFFVFFVLFNMFLAIINDSYAEVKSELANQEDEFQMVDYFKKGYNKLINKLSIKKVRIVDIQEALKSSDKKQDNLSFDEWRSELKLRGYADAEIEAVFNKYDMDRDFVLNLGERGKMMIDLEQQKKKINNEIKEVSKAKHQVIQSQLMLNDMDIHSDTENMIDKDNDNSEYSLRSESAQSSNKKLVTYNEYTILARRVDRIEHSVGTILSKVDCLLLKLEAMDKLKVKRRETMVQLLNIIENQNNNGSNADQISLENTRPQSAATSIKNGSINIQQ</sequence>
<dbReference type="InterPro" id="IPR051223">
    <property type="entry name" value="Polycystin"/>
</dbReference>
<feature type="transmembrane region" description="Helical" evidence="8">
    <location>
        <begin position="485"/>
        <end position="502"/>
    </location>
</feature>
<feature type="transmembrane region" description="Helical" evidence="8">
    <location>
        <begin position="112"/>
        <end position="137"/>
    </location>
</feature>
<dbReference type="InterPro" id="IPR011992">
    <property type="entry name" value="EF-hand-dom_pair"/>
</dbReference>
<evidence type="ECO:0000313" key="12">
    <source>
        <dbReference type="RefSeq" id="XP_065670011.1"/>
    </source>
</evidence>
<dbReference type="GeneID" id="100201922"/>
<dbReference type="InterPro" id="IPR013122">
    <property type="entry name" value="PKD1_2_channel"/>
</dbReference>
<dbReference type="SUPFAM" id="SSF47473">
    <property type="entry name" value="EF-hand"/>
    <property type="match status" value="1"/>
</dbReference>
<evidence type="ECO:0000259" key="10">
    <source>
        <dbReference type="Pfam" id="PF20519"/>
    </source>
</evidence>
<comment type="similarity">
    <text evidence="2">Belongs to the polycystin family.</text>
</comment>
<evidence type="ECO:0000259" key="9">
    <source>
        <dbReference type="Pfam" id="PF08016"/>
    </source>
</evidence>
<keyword evidence="3 8" id="KW-0812">Transmembrane</keyword>
<comment type="subcellular location">
    <subcellularLocation>
        <location evidence="1">Membrane</location>
        <topology evidence="1">Multi-pass membrane protein</topology>
    </subcellularLocation>
</comment>
<feature type="transmembrane region" description="Helical" evidence="8">
    <location>
        <begin position="446"/>
        <end position="465"/>
    </location>
</feature>
<proteinExistence type="inferred from homology"/>
<dbReference type="PANTHER" id="PTHR10877">
    <property type="entry name" value="POLYCYSTIN FAMILY MEMBER"/>
    <property type="match status" value="1"/>
</dbReference>
<dbReference type="InterPro" id="IPR003915">
    <property type="entry name" value="PKD_2"/>
</dbReference>
<feature type="transmembrane region" description="Helical" evidence="8">
    <location>
        <begin position="546"/>
        <end position="568"/>
    </location>
</feature>
<dbReference type="Gene3D" id="1.10.238.10">
    <property type="entry name" value="EF-hand"/>
    <property type="match status" value="1"/>
</dbReference>
<dbReference type="InterPro" id="IPR046791">
    <property type="entry name" value="Polycystin_dom"/>
</dbReference>
<evidence type="ECO:0000256" key="1">
    <source>
        <dbReference type="ARBA" id="ARBA00004141"/>
    </source>
</evidence>
<dbReference type="Gene3D" id="1.10.287.70">
    <property type="match status" value="1"/>
</dbReference>
<dbReference type="SUPFAM" id="SSF81324">
    <property type="entry name" value="Voltage-gated potassium channels"/>
    <property type="match status" value="1"/>
</dbReference>
<evidence type="ECO:0000313" key="11">
    <source>
        <dbReference type="Proteomes" id="UP001652625"/>
    </source>
</evidence>
<evidence type="ECO:0000256" key="7">
    <source>
        <dbReference type="SAM" id="MobiDB-lite"/>
    </source>
</evidence>
<evidence type="ECO:0000256" key="6">
    <source>
        <dbReference type="ARBA" id="ARBA00023180"/>
    </source>
</evidence>
<accession>A0ABM4D6U2</accession>
<evidence type="ECO:0000256" key="3">
    <source>
        <dbReference type="ARBA" id="ARBA00022692"/>
    </source>
</evidence>
<keyword evidence="4 8" id="KW-1133">Transmembrane helix</keyword>
<keyword evidence="11" id="KW-1185">Reference proteome</keyword>
<keyword evidence="6" id="KW-0325">Glycoprotein</keyword>
<dbReference type="Pfam" id="PF20519">
    <property type="entry name" value="Polycystin_dom"/>
    <property type="match status" value="1"/>
</dbReference>
<gene>
    <name evidence="12" type="primary">LOC100201922</name>
</gene>
<feature type="transmembrane region" description="Helical" evidence="8">
    <location>
        <begin position="388"/>
        <end position="414"/>
    </location>
</feature>
<protein>
    <submittedName>
        <fullName evidence="12">Polycystin-2-like protein 1 isoform X2</fullName>
    </submittedName>
</protein>
<organism evidence="11 12">
    <name type="scientific">Hydra vulgaris</name>
    <name type="common">Hydra</name>
    <name type="synonym">Hydra attenuata</name>
    <dbReference type="NCBI Taxonomy" id="6087"/>
    <lineage>
        <taxon>Eukaryota</taxon>
        <taxon>Metazoa</taxon>
        <taxon>Cnidaria</taxon>
        <taxon>Hydrozoa</taxon>
        <taxon>Hydroidolina</taxon>
        <taxon>Anthoathecata</taxon>
        <taxon>Aplanulata</taxon>
        <taxon>Hydridae</taxon>
        <taxon>Hydra</taxon>
    </lineage>
</organism>
<evidence type="ECO:0000256" key="2">
    <source>
        <dbReference type="ARBA" id="ARBA00007200"/>
    </source>
</evidence>
<evidence type="ECO:0000256" key="8">
    <source>
        <dbReference type="SAM" id="Phobius"/>
    </source>
</evidence>
<evidence type="ECO:0000256" key="5">
    <source>
        <dbReference type="ARBA" id="ARBA00023136"/>
    </source>
</evidence>
<evidence type="ECO:0000256" key="4">
    <source>
        <dbReference type="ARBA" id="ARBA00022989"/>
    </source>
</evidence>
<feature type="domain" description="Polycystin" evidence="10">
    <location>
        <begin position="156"/>
        <end position="349"/>
    </location>
</feature>
<feature type="domain" description="Polycystin cation channel PKD1/PKD2" evidence="9">
    <location>
        <begin position="351"/>
        <end position="575"/>
    </location>
</feature>
<dbReference type="Proteomes" id="UP001652625">
    <property type="component" value="Chromosome 12"/>
</dbReference>
<feature type="transmembrane region" description="Helical" evidence="8">
    <location>
        <begin position="358"/>
        <end position="376"/>
    </location>
</feature>
<dbReference type="PANTHER" id="PTHR10877:SF183">
    <property type="entry name" value="AT14535P-RELATED"/>
    <property type="match status" value="1"/>
</dbReference>
<dbReference type="Pfam" id="PF08016">
    <property type="entry name" value="PKD_channel"/>
    <property type="match status" value="1"/>
</dbReference>
<dbReference type="RefSeq" id="XP_065670011.1">
    <property type="nucleotide sequence ID" value="XM_065813939.1"/>
</dbReference>
<name>A0ABM4D6U2_HYDVU</name>
<dbReference type="PRINTS" id="PR01433">
    <property type="entry name" value="POLYCYSTIN2"/>
</dbReference>
<reference evidence="12" key="1">
    <citation type="submission" date="2025-08" db="UniProtKB">
        <authorList>
            <consortium name="RefSeq"/>
        </authorList>
    </citation>
    <scope>IDENTIFICATION</scope>
</reference>